<dbReference type="Proteomes" id="UP000239430">
    <property type="component" value="Unassembled WGS sequence"/>
</dbReference>
<evidence type="ECO:0000313" key="1">
    <source>
        <dbReference type="EMBL" id="PRR74344.1"/>
    </source>
</evidence>
<evidence type="ECO:0000313" key="2">
    <source>
        <dbReference type="Proteomes" id="UP000239430"/>
    </source>
</evidence>
<evidence type="ECO:0008006" key="3">
    <source>
        <dbReference type="Google" id="ProtNLM"/>
    </source>
</evidence>
<accession>A0A9X7J3H3</accession>
<dbReference type="InterPro" id="IPR038690">
    <property type="entry name" value="NusG_2_sf"/>
</dbReference>
<gene>
    <name evidence="1" type="ORF">MOST_11060</name>
</gene>
<proteinExistence type="predicted"/>
<dbReference type="RefSeq" id="WP_054935997.1">
    <property type="nucleotide sequence ID" value="NZ_PVXL01000031.1"/>
</dbReference>
<reference evidence="1 2" key="1">
    <citation type="submission" date="2018-03" db="EMBL/GenBank/DDBJ databases">
        <title>Genome sequence of Moorella stamsii DSM 26217.</title>
        <authorList>
            <person name="Poehlein A."/>
            <person name="Daniel R."/>
        </authorList>
    </citation>
    <scope>NUCLEOTIDE SEQUENCE [LARGE SCALE GENOMIC DNA]</scope>
    <source>
        <strain evidence="2">DSM 26217</strain>
    </source>
</reference>
<sequence length="129" mass="14128">MTTKRINTLLTLALLVLVLGSTAWIVRANARPEPEGELYWEITLAGQRYATGRLLATDDSREIAVPLKRGGIARVVFNRGTISILPMPAELCPLGICSKMGPISRPGEAIICMPNKMVIRIFKGDITRP</sequence>
<keyword evidence="2" id="KW-1185">Reference proteome</keyword>
<dbReference type="Gene3D" id="2.60.320.10">
    <property type="entry name" value="N-utilization substance G protein NusG, insert domain"/>
    <property type="match status" value="1"/>
</dbReference>
<protein>
    <recommendedName>
        <fullName evidence="3">NusG domain-containing protein</fullName>
    </recommendedName>
</protein>
<dbReference type="EMBL" id="PVXL01000031">
    <property type="protein sequence ID" value="PRR74344.1"/>
    <property type="molecule type" value="Genomic_DNA"/>
</dbReference>
<name>A0A9X7J3H3_9FIRM</name>
<dbReference type="Pfam" id="PF07009">
    <property type="entry name" value="NusG_II"/>
    <property type="match status" value="1"/>
</dbReference>
<organism evidence="1 2">
    <name type="scientific">Neomoorella stamsii</name>
    <dbReference type="NCBI Taxonomy" id="1266720"/>
    <lineage>
        <taxon>Bacteria</taxon>
        <taxon>Bacillati</taxon>
        <taxon>Bacillota</taxon>
        <taxon>Clostridia</taxon>
        <taxon>Neomoorellales</taxon>
        <taxon>Neomoorellaceae</taxon>
        <taxon>Neomoorella</taxon>
    </lineage>
</organism>
<comment type="caution">
    <text evidence="1">The sequence shown here is derived from an EMBL/GenBank/DDBJ whole genome shotgun (WGS) entry which is preliminary data.</text>
</comment>
<dbReference type="AlphaFoldDB" id="A0A9X7J3H3"/>